<dbReference type="AlphaFoldDB" id="A0A1Y3GA64"/>
<dbReference type="EMBL" id="JOPG01000009">
    <property type="protein sequence ID" value="OUJ06636.1"/>
    <property type="molecule type" value="Genomic_DNA"/>
</dbReference>
<comment type="caution">
    <text evidence="1">The sequence shown here is derived from an EMBL/GenBank/DDBJ whole genome shotgun (WGS) entry which is preliminary data.</text>
</comment>
<organism evidence="1 2">
    <name type="scientific">Acetobacter malorum</name>
    <dbReference type="NCBI Taxonomy" id="178901"/>
    <lineage>
        <taxon>Bacteria</taxon>
        <taxon>Pseudomonadati</taxon>
        <taxon>Pseudomonadota</taxon>
        <taxon>Alphaproteobacteria</taxon>
        <taxon>Acetobacterales</taxon>
        <taxon>Acetobacteraceae</taxon>
        <taxon>Acetobacter</taxon>
    </lineage>
</organism>
<dbReference type="Proteomes" id="UP000242683">
    <property type="component" value="Unassembled WGS sequence"/>
</dbReference>
<evidence type="ECO:0000313" key="2">
    <source>
        <dbReference type="Proteomes" id="UP000242683"/>
    </source>
</evidence>
<proteinExistence type="predicted"/>
<accession>A0A1Y3GA64</accession>
<protein>
    <submittedName>
        <fullName evidence="1">Uncharacterized protein</fullName>
    </submittedName>
</protein>
<gene>
    <name evidence="1" type="ORF">HK23_14245</name>
</gene>
<sequence length="129" mass="14517">MQRLNIGDRVQCGRGTAEAVLGEIVEICETALGVVAVVRDDDGRRHVVQVGRLAKVNDCLAWDDWPMGLHVPEGMPALRLVGGSPVHDPGWVCWMRKFLTSRRTSLTGRNKTTRTHQRVQKILYFLRDV</sequence>
<name>A0A1Y3GA64_9PROT</name>
<reference evidence="2" key="1">
    <citation type="submission" date="2014-06" db="EMBL/GenBank/DDBJ databases">
        <authorList>
            <person name="Winans N.J."/>
            <person name="Newell P.D."/>
            <person name="Douglas A.E."/>
        </authorList>
    </citation>
    <scope>NUCLEOTIDE SEQUENCE [LARGE SCALE GENOMIC DNA]</scope>
    <source>
        <strain evidence="2">DsW_057</strain>
    </source>
</reference>
<evidence type="ECO:0000313" key="1">
    <source>
        <dbReference type="EMBL" id="OUJ06636.1"/>
    </source>
</evidence>